<dbReference type="AlphaFoldDB" id="A0A165TI95"/>
<evidence type="ECO:0000313" key="2">
    <source>
        <dbReference type="Proteomes" id="UP000076727"/>
    </source>
</evidence>
<sequence length="107" mass="11691">MAGIGKASCRALGLRPGTWLSRYTQLYVGFVVSGLLHCSRGLMVNPSLFGSSFAFFFSQAVAITFEDSIFGLVRKNGVNFPHPTTHLISHALRMGHPVVMHFCTTTD</sequence>
<accession>A0A165TI95</accession>
<protein>
    <submittedName>
        <fullName evidence="1">Uncharacterized protein</fullName>
    </submittedName>
</protein>
<dbReference type="GO" id="GO:0016020">
    <property type="term" value="C:membrane"/>
    <property type="evidence" value="ECO:0007669"/>
    <property type="project" value="UniProtKB-SubCell"/>
</dbReference>
<proteinExistence type="predicted"/>
<organism evidence="1 2">
    <name type="scientific">Daedalea quercina L-15889</name>
    <dbReference type="NCBI Taxonomy" id="1314783"/>
    <lineage>
        <taxon>Eukaryota</taxon>
        <taxon>Fungi</taxon>
        <taxon>Dikarya</taxon>
        <taxon>Basidiomycota</taxon>
        <taxon>Agaricomycotina</taxon>
        <taxon>Agaricomycetes</taxon>
        <taxon>Polyporales</taxon>
        <taxon>Fomitopsis</taxon>
    </lineage>
</organism>
<evidence type="ECO:0000313" key="1">
    <source>
        <dbReference type="EMBL" id="KZT73482.1"/>
    </source>
</evidence>
<dbReference type="EMBL" id="KV429036">
    <property type="protein sequence ID" value="KZT73482.1"/>
    <property type="molecule type" value="Genomic_DNA"/>
</dbReference>
<gene>
    <name evidence="1" type="ORF">DAEQUDRAFT_721539</name>
</gene>
<dbReference type="OrthoDB" id="1077582at2759"/>
<dbReference type="STRING" id="1314783.A0A165TI95"/>
<name>A0A165TI95_9APHY</name>
<dbReference type="Proteomes" id="UP000076727">
    <property type="component" value="Unassembled WGS sequence"/>
</dbReference>
<reference evidence="1 2" key="1">
    <citation type="journal article" date="2016" name="Mol. Biol. Evol.">
        <title>Comparative Genomics of Early-Diverging Mushroom-Forming Fungi Provides Insights into the Origins of Lignocellulose Decay Capabilities.</title>
        <authorList>
            <person name="Nagy L.G."/>
            <person name="Riley R."/>
            <person name="Tritt A."/>
            <person name="Adam C."/>
            <person name="Daum C."/>
            <person name="Floudas D."/>
            <person name="Sun H."/>
            <person name="Yadav J.S."/>
            <person name="Pangilinan J."/>
            <person name="Larsson K.H."/>
            <person name="Matsuura K."/>
            <person name="Barry K."/>
            <person name="Labutti K."/>
            <person name="Kuo R."/>
            <person name="Ohm R.A."/>
            <person name="Bhattacharya S.S."/>
            <person name="Shirouzu T."/>
            <person name="Yoshinaga Y."/>
            <person name="Martin F.M."/>
            <person name="Grigoriev I.V."/>
            <person name="Hibbett D.S."/>
        </authorList>
    </citation>
    <scope>NUCLEOTIDE SEQUENCE [LARGE SCALE GENOMIC DNA]</scope>
    <source>
        <strain evidence="1 2">L-15889</strain>
    </source>
</reference>
<keyword evidence="2" id="KW-1185">Reference proteome</keyword>